<dbReference type="Pfam" id="PF01882">
    <property type="entry name" value="DUF58"/>
    <property type="match status" value="1"/>
</dbReference>
<protein>
    <submittedName>
        <fullName evidence="3">DUF58 domain-containing protein</fullName>
    </submittedName>
</protein>
<organism evidence="3 4">
    <name type="scientific">Halomarina rubra</name>
    <dbReference type="NCBI Taxonomy" id="2071873"/>
    <lineage>
        <taxon>Archaea</taxon>
        <taxon>Methanobacteriati</taxon>
        <taxon>Methanobacteriota</taxon>
        <taxon>Stenosarchaea group</taxon>
        <taxon>Halobacteria</taxon>
        <taxon>Halobacteriales</taxon>
        <taxon>Natronomonadaceae</taxon>
        <taxon>Halomarina</taxon>
    </lineage>
</organism>
<feature type="domain" description="DUF58" evidence="2">
    <location>
        <begin position="200"/>
        <end position="352"/>
    </location>
</feature>
<evidence type="ECO:0000313" key="3">
    <source>
        <dbReference type="EMBL" id="MFD1512712.1"/>
    </source>
</evidence>
<dbReference type="PANTHER" id="PTHR33608:SF6">
    <property type="entry name" value="BLL2464 PROTEIN"/>
    <property type="match status" value="1"/>
</dbReference>
<dbReference type="Pfam" id="PF01345">
    <property type="entry name" value="DUF11"/>
    <property type="match status" value="1"/>
</dbReference>
<dbReference type="InterPro" id="IPR047589">
    <property type="entry name" value="DUF11_rpt"/>
</dbReference>
<accession>A0ABD6AT51</accession>
<dbReference type="InterPro" id="IPR002881">
    <property type="entry name" value="DUF58"/>
</dbReference>
<feature type="domain" description="DUF11" evidence="1">
    <location>
        <begin position="57"/>
        <end position="113"/>
    </location>
</feature>
<evidence type="ECO:0000259" key="1">
    <source>
        <dbReference type="Pfam" id="PF01345"/>
    </source>
</evidence>
<dbReference type="Gene3D" id="2.60.40.10">
    <property type="entry name" value="Immunoglobulins"/>
    <property type="match status" value="1"/>
</dbReference>
<dbReference type="NCBIfam" id="TIGR01451">
    <property type="entry name" value="B_ant_repeat"/>
    <property type="match status" value="1"/>
</dbReference>
<evidence type="ECO:0000313" key="4">
    <source>
        <dbReference type="Proteomes" id="UP001597187"/>
    </source>
</evidence>
<gene>
    <name evidence="3" type="ORF">ACFSBT_05380</name>
</gene>
<proteinExistence type="predicted"/>
<dbReference type="InterPro" id="IPR013783">
    <property type="entry name" value="Ig-like_fold"/>
</dbReference>
<dbReference type="Proteomes" id="UP001597187">
    <property type="component" value="Unassembled WGS sequence"/>
</dbReference>
<name>A0ABD6AT51_9EURY</name>
<dbReference type="RefSeq" id="WP_250872692.1">
    <property type="nucleotide sequence ID" value="NZ_JALXFV010000003.1"/>
</dbReference>
<comment type="caution">
    <text evidence="3">The sequence shown here is derived from an EMBL/GenBank/DDBJ whole genome shotgun (WGS) entry which is preliminary data.</text>
</comment>
<dbReference type="EMBL" id="JBHUDC010000003">
    <property type="protein sequence ID" value="MFD1512712.1"/>
    <property type="molecule type" value="Genomic_DNA"/>
</dbReference>
<dbReference type="InterPro" id="IPR001434">
    <property type="entry name" value="OmcB-like_DUF11"/>
</dbReference>
<sequence>MNPITHRTGQRERMTAAALALAGIGVLTGQAGLLLASVVAVALAAHGRAAVFPDPSLTVGREVSTTTPDREETVTVTVTVTNEGESTLPDLRFIDGVPDTLTVADGSPRHATALRAGESTTFSYDVTAERGHHTFDPLYVVARDSSGSAAHHSDVAVATELECVPPLPTPAALPLRPTAAGIVGETATPEGGSGVAFHAIREYRRGDPLNRIDWNRAARTGTLSTVEFQRERSATVVVLLDAREEGYVASEETDRTTLERSIEVAGAVYEGRRQVGDRVGVAALSPRDCWLAPGTGAGHRARVRRLLATHEALAPLPNDDPFFGTLKTARLRRQLPSDAQVVFCTPLVDDFALRTARRIDAGGNPVTVVSPDPTVGGTVGQRLANVERSLRCSALREAGIPVVDWGEESFQATVANAVRRWSA</sequence>
<keyword evidence="4" id="KW-1185">Reference proteome</keyword>
<evidence type="ECO:0000259" key="2">
    <source>
        <dbReference type="Pfam" id="PF01882"/>
    </source>
</evidence>
<reference evidence="3 4" key="1">
    <citation type="journal article" date="2019" name="Int. J. Syst. Evol. Microbiol.">
        <title>The Global Catalogue of Microorganisms (GCM) 10K type strain sequencing project: providing services to taxonomists for standard genome sequencing and annotation.</title>
        <authorList>
            <consortium name="The Broad Institute Genomics Platform"/>
            <consortium name="The Broad Institute Genome Sequencing Center for Infectious Disease"/>
            <person name="Wu L."/>
            <person name="Ma J."/>
        </authorList>
    </citation>
    <scope>NUCLEOTIDE SEQUENCE [LARGE SCALE GENOMIC DNA]</scope>
    <source>
        <strain evidence="3 4">CGMCC 1.12563</strain>
    </source>
</reference>
<dbReference type="AlphaFoldDB" id="A0ABD6AT51"/>
<dbReference type="PANTHER" id="PTHR33608">
    <property type="entry name" value="BLL2464 PROTEIN"/>
    <property type="match status" value="1"/>
</dbReference>